<dbReference type="STRING" id="166486.ERS852572_03700"/>
<dbReference type="SUPFAM" id="SSF55811">
    <property type="entry name" value="Nudix"/>
    <property type="match status" value="1"/>
</dbReference>
<evidence type="ECO:0000259" key="4">
    <source>
        <dbReference type="Pfam" id="PF00557"/>
    </source>
</evidence>
<evidence type="ECO:0000256" key="1">
    <source>
        <dbReference type="ARBA" id="ARBA00005582"/>
    </source>
</evidence>
<keyword evidence="2 5" id="KW-0378">Hydrolase</keyword>
<dbReference type="InterPro" id="IPR020084">
    <property type="entry name" value="NUDIX_hydrolase_CS"/>
</dbReference>
<dbReference type="PANTHER" id="PTHR43736">
    <property type="entry name" value="ADP-RIBOSE PYROPHOSPHATASE"/>
    <property type="match status" value="1"/>
</dbReference>
<dbReference type="GO" id="GO:0035539">
    <property type="term" value="F:8-oxo-7,8-dihydrodeoxyguanosine triphosphate pyrophosphatase activity"/>
    <property type="evidence" value="ECO:0007669"/>
    <property type="project" value="UniProtKB-EC"/>
</dbReference>
<dbReference type="Proteomes" id="UP000095350">
    <property type="component" value="Unassembled WGS sequence"/>
</dbReference>
<dbReference type="Pfam" id="PF00557">
    <property type="entry name" value="Peptidase_M24"/>
    <property type="match status" value="1"/>
</dbReference>
<dbReference type="InterPro" id="IPR036005">
    <property type="entry name" value="Creatinase/aminopeptidase-like"/>
</dbReference>
<comment type="similarity">
    <text evidence="1">Belongs to the Nudix hydrolase family.</text>
</comment>
<dbReference type="OrthoDB" id="9131041at2"/>
<dbReference type="PANTHER" id="PTHR43736:SF1">
    <property type="entry name" value="DIHYDRONEOPTERIN TRIPHOSPHATE DIPHOSPHATASE"/>
    <property type="match status" value="1"/>
</dbReference>
<dbReference type="Pfam" id="PF00293">
    <property type="entry name" value="NUDIX"/>
    <property type="match status" value="1"/>
</dbReference>
<evidence type="ECO:0000313" key="5">
    <source>
        <dbReference type="EMBL" id="CUN31634.1"/>
    </source>
</evidence>
<organism evidence="5 6">
    <name type="scientific">Roseburia intestinalis</name>
    <dbReference type="NCBI Taxonomy" id="166486"/>
    <lineage>
        <taxon>Bacteria</taxon>
        <taxon>Bacillati</taxon>
        <taxon>Bacillota</taxon>
        <taxon>Clostridia</taxon>
        <taxon>Lachnospirales</taxon>
        <taxon>Lachnospiraceae</taxon>
        <taxon>Roseburia</taxon>
    </lineage>
</organism>
<dbReference type="AlphaFoldDB" id="A0A173VX42"/>
<dbReference type="InterPro" id="IPR000994">
    <property type="entry name" value="Pept_M24"/>
</dbReference>
<dbReference type="PROSITE" id="PS00893">
    <property type="entry name" value="NUDIX_BOX"/>
    <property type="match status" value="1"/>
</dbReference>
<dbReference type="Gene3D" id="3.90.79.10">
    <property type="entry name" value="Nucleoside Triphosphate Pyrophosphohydrolase"/>
    <property type="match status" value="1"/>
</dbReference>
<dbReference type="EMBL" id="CYXZ01000046">
    <property type="protein sequence ID" value="CUN31634.1"/>
    <property type="molecule type" value="Genomic_DNA"/>
</dbReference>
<accession>A0A173VX42</accession>
<sequence length="372" mass="42803">MLEVKFYDTVDDSLLKFAVIISQSNGKWVFCKHKERDTYEAPGGHREVGEDILETAKRELQEETGAIQFNIKPICVYSVTGKNSVNENGEETFGLLCFAEIREFSGQLDSEMEKVVLMDELPQNWTYPLIQPKLIEKYMQIEKQSYSQIQLSAKQTIEYIKNTIKPGMNLLEIRELSEKKLLELGADSFWYWDVGAFVFAGDETTVSVSGKQYVTSDRVIGNNDIITIDLSPQVGNIWGDYARTIIVENGMVVEDIGLIENPEWKSGLQMEEKLHAELLRFATKETTFEKLYYHMNEFIVENGFVNLDFMGNLGHSIVKTKGDRVYIEKGNMTKLGDVKYFTFEPHIAFPDSKYGYKKENIYYFNENGLMEL</sequence>
<reference evidence="5 6" key="1">
    <citation type="submission" date="2015-09" db="EMBL/GenBank/DDBJ databases">
        <authorList>
            <consortium name="Pathogen Informatics"/>
        </authorList>
    </citation>
    <scope>NUCLEOTIDE SEQUENCE [LARGE SCALE GENOMIC DNA]</scope>
    <source>
        <strain evidence="5 6">2789STDY5834960</strain>
    </source>
</reference>
<dbReference type="InterPro" id="IPR015797">
    <property type="entry name" value="NUDIX_hydrolase-like_dom_sf"/>
</dbReference>
<dbReference type="SUPFAM" id="SSF55920">
    <property type="entry name" value="Creatinase/aminopeptidase"/>
    <property type="match status" value="1"/>
</dbReference>
<feature type="domain" description="Nudix hydrolase" evidence="3">
    <location>
        <begin position="17"/>
        <end position="119"/>
    </location>
</feature>
<dbReference type="CDD" id="cd04665">
    <property type="entry name" value="NUDIX_RppH"/>
    <property type="match status" value="1"/>
</dbReference>
<gene>
    <name evidence="5" type="primary">ytkD</name>
    <name evidence="5" type="ORF">ERS852572_03700</name>
</gene>
<evidence type="ECO:0000259" key="3">
    <source>
        <dbReference type="Pfam" id="PF00293"/>
    </source>
</evidence>
<name>A0A173VX42_9FIRM</name>
<evidence type="ECO:0000313" key="6">
    <source>
        <dbReference type="Proteomes" id="UP000095350"/>
    </source>
</evidence>
<dbReference type="InterPro" id="IPR000086">
    <property type="entry name" value="NUDIX_hydrolase_dom"/>
</dbReference>
<dbReference type="PaxDb" id="166486-ERS852572_03700"/>
<proteinExistence type="inferred from homology"/>
<dbReference type="EC" id="3.6.1.55" evidence="5"/>
<evidence type="ECO:0000256" key="2">
    <source>
        <dbReference type="ARBA" id="ARBA00022801"/>
    </source>
</evidence>
<dbReference type="InterPro" id="IPR014078">
    <property type="entry name" value="Nudix_YtkD"/>
</dbReference>
<protein>
    <submittedName>
        <fullName evidence="5">Putative 8-oxo-dGTP diphosphatase YtkD</fullName>
        <ecNumber evidence="5">3.6.1.55</ecNumber>
    </submittedName>
</protein>
<dbReference type="RefSeq" id="WP_082425173.1">
    <property type="nucleotide sequence ID" value="NZ_CABIYH010000046.1"/>
</dbReference>
<dbReference type="Gene3D" id="3.90.230.10">
    <property type="entry name" value="Creatinase/methionine aminopeptidase superfamily"/>
    <property type="match status" value="1"/>
</dbReference>
<feature type="domain" description="Peptidase M24" evidence="4">
    <location>
        <begin position="153"/>
        <end position="363"/>
    </location>
</feature>